<dbReference type="EMBL" id="JAGIZA010000003">
    <property type="protein sequence ID" value="MBP0492203.1"/>
    <property type="molecule type" value="Genomic_DNA"/>
</dbReference>
<dbReference type="Proteomes" id="UP000677537">
    <property type="component" value="Unassembled WGS sequence"/>
</dbReference>
<sequence>MAGLPERTTILTIERGVPGPKAQIVLDEFGAVMLRAVYPDGEMVEGIPHEYDAEPLHDAARALIQQMDASMGPTLRGAK</sequence>
<gene>
    <name evidence="1" type="ORF">J5Y10_05355</name>
</gene>
<dbReference type="AlphaFoldDB" id="A0A940MUZ6"/>
<keyword evidence="2" id="KW-1185">Reference proteome</keyword>
<reference evidence="1" key="1">
    <citation type="submission" date="2021-03" db="EMBL/GenBank/DDBJ databases">
        <authorList>
            <person name="So Y."/>
        </authorList>
    </citation>
    <scope>NUCLEOTIDE SEQUENCE</scope>
    <source>
        <strain evidence="1">SG15</strain>
    </source>
</reference>
<protein>
    <submittedName>
        <fullName evidence="1">Uncharacterized protein</fullName>
    </submittedName>
</protein>
<comment type="caution">
    <text evidence="1">The sequence shown here is derived from an EMBL/GenBank/DDBJ whole genome shotgun (WGS) entry which is preliminary data.</text>
</comment>
<evidence type="ECO:0000313" key="2">
    <source>
        <dbReference type="Proteomes" id="UP000677537"/>
    </source>
</evidence>
<evidence type="ECO:0000313" key="1">
    <source>
        <dbReference type="EMBL" id="MBP0492203.1"/>
    </source>
</evidence>
<proteinExistence type="predicted"/>
<organism evidence="1 2">
    <name type="scientific">Roseomonas indoligenes</name>
    <dbReference type="NCBI Taxonomy" id="2820811"/>
    <lineage>
        <taxon>Bacteria</taxon>
        <taxon>Pseudomonadati</taxon>
        <taxon>Pseudomonadota</taxon>
        <taxon>Alphaproteobacteria</taxon>
        <taxon>Acetobacterales</taxon>
        <taxon>Roseomonadaceae</taxon>
        <taxon>Roseomonas</taxon>
    </lineage>
</organism>
<name>A0A940MUZ6_9PROT</name>
<accession>A0A940MUZ6</accession>
<dbReference type="RefSeq" id="WP_209371582.1">
    <property type="nucleotide sequence ID" value="NZ_JAGIZA010000003.1"/>
</dbReference>